<evidence type="ECO:0000259" key="2">
    <source>
        <dbReference type="Pfam" id="PF00501"/>
    </source>
</evidence>
<keyword evidence="4" id="KW-0436">Ligase</keyword>
<dbReference type="InterPro" id="IPR032387">
    <property type="entry name" value="ACAS_N"/>
</dbReference>
<dbReference type="AlphaFoldDB" id="A0A852U0J6"/>
<protein>
    <submittedName>
        <fullName evidence="4">Acetoacetyl-CoA synthetase</fullName>
        <ecNumber evidence="4">6.2.1.16</ecNumber>
    </submittedName>
</protein>
<dbReference type="PANTHER" id="PTHR42921:SF1">
    <property type="entry name" value="ACETOACETYL-COA SYNTHETASE"/>
    <property type="match status" value="1"/>
</dbReference>
<name>A0A852U0J6_9ACTN</name>
<dbReference type="Gene3D" id="3.40.50.12780">
    <property type="entry name" value="N-terminal domain of ligase-like"/>
    <property type="match status" value="1"/>
</dbReference>
<evidence type="ECO:0000256" key="1">
    <source>
        <dbReference type="ARBA" id="ARBA00006432"/>
    </source>
</evidence>
<feature type="domain" description="AMP-dependent synthetase/ligase" evidence="2">
    <location>
        <begin position="109"/>
        <end position="419"/>
    </location>
</feature>
<comment type="caution">
    <text evidence="4">The sequence shown here is derived from an EMBL/GenBank/DDBJ whole genome shotgun (WGS) entry which is preliminary data.</text>
</comment>
<evidence type="ECO:0000259" key="3">
    <source>
        <dbReference type="Pfam" id="PF16177"/>
    </source>
</evidence>
<gene>
    <name evidence="4" type="ORF">HDA32_004741</name>
</gene>
<dbReference type="EMBL" id="JACCCC010000001">
    <property type="protein sequence ID" value="NYE49621.1"/>
    <property type="molecule type" value="Genomic_DNA"/>
</dbReference>
<dbReference type="RefSeq" id="WP_179645250.1">
    <property type="nucleotide sequence ID" value="NZ_BAAAYY010000037.1"/>
</dbReference>
<evidence type="ECO:0000313" key="5">
    <source>
        <dbReference type="Proteomes" id="UP000589036"/>
    </source>
</evidence>
<proteinExistence type="inferred from homology"/>
<dbReference type="GO" id="GO:0030729">
    <property type="term" value="F:acetoacetate-CoA ligase activity"/>
    <property type="evidence" value="ECO:0007669"/>
    <property type="project" value="UniProtKB-EC"/>
</dbReference>
<accession>A0A852U0J6</accession>
<comment type="similarity">
    <text evidence="1">Belongs to the ATP-dependent AMP-binding enzyme family.</text>
</comment>
<dbReference type="Proteomes" id="UP000589036">
    <property type="component" value="Unassembled WGS sequence"/>
</dbReference>
<reference evidence="4 5" key="1">
    <citation type="submission" date="2020-07" db="EMBL/GenBank/DDBJ databases">
        <title>Sequencing the genomes of 1000 actinobacteria strains.</title>
        <authorList>
            <person name="Klenk H.-P."/>
        </authorList>
    </citation>
    <scope>NUCLEOTIDE SEQUENCE [LARGE SCALE GENOMIC DNA]</scope>
    <source>
        <strain evidence="4 5">CXB654</strain>
    </source>
</reference>
<dbReference type="Pfam" id="PF16177">
    <property type="entry name" value="ACAS_N"/>
    <property type="match status" value="1"/>
</dbReference>
<dbReference type="PANTHER" id="PTHR42921">
    <property type="entry name" value="ACETOACETYL-COA SYNTHETASE"/>
    <property type="match status" value="1"/>
</dbReference>
<evidence type="ECO:0000313" key="4">
    <source>
        <dbReference type="EMBL" id="NYE49621.1"/>
    </source>
</evidence>
<dbReference type="SUPFAM" id="SSF56801">
    <property type="entry name" value="Acetyl-CoA synthetase-like"/>
    <property type="match status" value="1"/>
</dbReference>
<feature type="domain" description="Acetyl-coenzyme A synthetase N-terminal" evidence="3">
    <location>
        <begin position="52"/>
        <end position="107"/>
    </location>
</feature>
<keyword evidence="5" id="KW-1185">Reference proteome</keyword>
<dbReference type="EC" id="6.2.1.16" evidence="4"/>
<dbReference type="InterPro" id="IPR000873">
    <property type="entry name" value="AMP-dep_synth/lig_dom"/>
</dbReference>
<dbReference type="Pfam" id="PF00501">
    <property type="entry name" value="AMP-binding"/>
    <property type="match status" value="1"/>
</dbReference>
<organism evidence="4 5">
    <name type="scientific">Spinactinospora alkalitolerans</name>
    <dbReference type="NCBI Taxonomy" id="687207"/>
    <lineage>
        <taxon>Bacteria</taxon>
        <taxon>Bacillati</taxon>
        <taxon>Actinomycetota</taxon>
        <taxon>Actinomycetes</taxon>
        <taxon>Streptosporangiales</taxon>
        <taxon>Nocardiopsidaceae</taxon>
        <taxon>Spinactinospora</taxon>
    </lineage>
</organism>
<sequence length="493" mass="50779">MPTEPAASPAPPSTKADRALLWEPGTAERENARVTAYMDWLARDRGLLLGSYGELWRWSVTEVDAFWESVWAYFGVAGERGAGPVRDAAASGARWFPGATLNYARNALRHARTNPGAPAVIARSASGGRTAITWAELAAETARVAAGLRDLGVEQGDHVAGRLPNAPEALIAFLAAAAIGAVWSVRPPGPGTGAAAPARIGPKVLFTSDPAAAEELRSAPTGPPTVVGDLPGAVAWADLGAGGAAREPAYTAVGFDHPLWVLDAADATGAPRPVAHGHGGIVLEHLKTLVLHRDIGRGDVLLLQADTGSTTWNHLVGGLLAGATVLLYDSGDAGPEPGRLWRIADEEGADHLGLDARHLDACARAGAGADGLALERLRGIGSWGPTPSPETSAWVYRDVKRDVLLGPAWACAELCAELAGPSPLLPARAGVIAARCLGARVELRDGGPIITRPMPSMPVDPAGPGGGEDPARAGAWPLGDRVTVLGDGGCVLR</sequence>
<dbReference type="InterPro" id="IPR042099">
    <property type="entry name" value="ANL_N_sf"/>
</dbReference>